<protein>
    <submittedName>
        <fullName evidence="7">Uncharacterized protein</fullName>
    </submittedName>
</protein>
<dbReference type="Proteomes" id="UP000078559">
    <property type="component" value="Chromosome 3"/>
</dbReference>
<proteinExistence type="predicted"/>
<evidence type="ECO:0000256" key="6">
    <source>
        <dbReference type="SAM" id="Phobius"/>
    </source>
</evidence>
<dbReference type="OrthoDB" id="5428055at2759"/>
<evidence type="ECO:0000256" key="5">
    <source>
        <dbReference type="SAM" id="MobiDB-lite"/>
    </source>
</evidence>
<dbReference type="InterPro" id="IPR045863">
    <property type="entry name" value="CorA_TM1_TM2"/>
</dbReference>
<dbReference type="SUPFAM" id="SSF144083">
    <property type="entry name" value="Magnesium transport protein CorA, transmembrane region"/>
    <property type="match status" value="1"/>
</dbReference>
<sequence>MTDDALFEHPGRPEHPGGSSTSSPPPFPEQQPPRYTPTQQQQQQHHHPHRTSLDPRNDRIPSETTTTSNTTPTQEAVKSPSPPPICSVLTWDNSTPAGHNEGHQHPETNYERKDLATSKDLQDAITNLIIQHDTPLATATSSSSFVTTTGHAQQQQQQQQQDKDLQQYKPLIILHGLPAPFVSALLESPLDIDPAFIAAHAEGRRYRPRGAYRRRTGGSTAPAHWDYPELVAGYRQAVRQQGECYPGRRRHHESDAVDVLGPGRPPVWPVSGVHRDLAVVFYRASLWCTERVDVLFLDEPVWRGPETPLRKTCGRRNATRAGCAPVRREGVRQGGGNGGRWRVDPREKDWEMASLEDVLQETVGSGEVDGGLEGALEEAAYGHWLDFFEVLTPGRKAIPDDRMSLEWRVMEALERNTDMRKDIARRRKTRENYPDPGPYADWEDLTHRLRLRVDILATMPPHPKPNLNKIPIHEDNLARLPVPRRATPNDANAQPSPGSDEDQRSLDRVTYLGGVLLPFSIVSGVLSMNDDFQPGSSLFWVFWVAAVPLAVFTLMLIYADKLRRAEVWVAVSMKGEEGGSEGESVGGGKEDEKVGAGPVPVPSFSTPIISMPERRAYLGQPETVAYSAGGDVVIDLGTPTTATAGRPHSPSPLSLDTPPTPPQASPRPGDEQDLVEHLTDEEEEEEEEEEEDEEEEEESSDESAEAPVVEEIDPNIVIDGSHRHRAWRKKQLGWTGAVMCILKLQNPSMVSEGVPAGATRIVRRRRRRESIG</sequence>
<gene>
    <name evidence="7" type="ORF">VM1G_03338</name>
</gene>
<dbReference type="GO" id="GO:0016020">
    <property type="term" value="C:membrane"/>
    <property type="evidence" value="ECO:0007669"/>
    <property type="project" value="UniProtKB-SubCell"/>
</dbReference>
<dbReference type="EMBL" id="CM003100">
    <property type="protein sequence ID" value="KUI68029.1"/>
    <property type="molecule type" value="Genomic_DNA"/>
</dbReference>
<feature type="region of interest" description="Disordered" evidence="5">
    <location>
        <begin position="483"/>
        <end position="505"/>
    </location>
</feature>
<evidence type="ECO:0000313" key="8">
    <source>
        <dbReference type="Proteomes" id="UP000078559"/>
    </source>
</evidence>
<evidence type="ECO:0000256" key="2">
    <source>
        <dbReference type="ARBA" id="ARBA00022692"/>
    </source>
</evidence>
<accession>A0A194VUZ4</accession>
<feature type="region of interest" description="Disordered" evidence="5">
    <location>
        <begin position="141"/>
        <end position="163"/>
    </location>
</feature>
<feature type="compositionally biased region" description="Acidic residues" evidence="5">
    <location>
        <begin position="679"/>
        <end position="712"/>
    </location>
</feature>
<feature type="region of interest" description="Disordered" evidence="5">
    <location>
        <begin position="1"/>
        <end position="108"/>
    </location>
</feature>
<feature type="transmembrane region" description="Helical" evidence="6">
    <location>
        <begin position="540"/>
        <end position="559"/>
    </location>
</feature>
<feature type="compositionally biased region" description="Pro residues" evidence="5">
    <location>
        <begin position="23"/>
        <end position="35"/>
    </location>
</feature>
<dbReference type="AlphaFoldDB" id="A0A194VUZ4"/>
<organism evidence="7 8">
    <name type="scientific">Cytospora mali</name>
    <name type="common">Apple Valsa canker fungus</name>
    <name type="synonym">Valsa mali</name>
    <dbReference type="NCBI Taxonomy" id="578113"/>
    <lineage>
        <taxon>Eukaryota</taxon>
        <taxon>Fungi</taxon>
        <taxon>Dikarya</taxon>
        <taxon>Ascomycota</taxon>
        <taxon>Pezizomycotina</taxon>
        <taxon>Sordariomycetes</taxon>
        <taxon>Sordariomycetidae</taxon>
        <taxon>Diaporthales</taxon>
        <taxon>Cytosporaceae</taxon>
        <taxon>Cytospora</taxon>
    </lineage>
</organism>
<feature type="compositionally biased region" description="Basic and acidic residues" evidence="5">
    <location>
        <begin position="51"/>
        <end position="61"/>
    </location>
</feature>
<feature type="region of interest" description="Disordered" evidence="5">
    <location>
        <begin position="576"/>
        <end position="606"/>
    </location>
</feature>
<feature type="compositionally biased region" description="Low complexity" evidence="5">
    <location>
        <begin position="647"/>
        <end position="657"/>
    </location>
</feature>
<evidence type="ECO:0000256" key="1">
    <source>
        <dbReference type="ARBA" id="ARBA00004141"/>
    </source>
</evidence>
<evidence type="ECO:0000256" key="4">
    <source>
        <dbReference type="ARBA" id="ARBA00023136"/>
    </source>
</evidence>
<feature type="compositionally biased region" description="Basic and acidic residues" evidence="5">
    <location>
        <begin position="668"/>
        <end position="678"/>
    </location>
</feature>
<keyword evidence="3 6" id="KW-1133">Transmembrane helix</keyword>
<comment type="subcellular location">
    <subcellularLocation>
        <location evidence="1">Membrane</location>
        <topology evidence="1">Multi-pass membrane protein</topology>
    </subcellularLocation>
</comment>
<feature type="compositionally biased region" description="Low complexity" evidence="5">
    <location>
        <begin position="141"/>
        <end position="160"/>
    </location>
</feature>
<dbReference type="Gene3D" id="1.20.58.340">
    <property type="entry name" value="Magnesium transport protein CorA, transmembrane region"/>
    <property type="match status" value="1"/>
</dbReference>
<feature type="compositionally biased region" description="Basic and acidic residues" evidence="5">
    <location>
        <begin position="1"/>
        <end position="15"/>
    </location>
</feature>
<evidence type="ECO:0000313" key="7">
    <source>
        <dbReference type="EMBL" id="KUI68029.1"/>
    </source>
</evidence>
<feature type="region of interest" description="Disordered" evidence="5">
    <location>
        <begin position="637"/>
        <end position="712"/>
    </location>
</feature>
<keyword evidence="4 6" id="KW-0472">Membrane</keyword>
<evidence type="ECO:0000256" key="3">
    <source>
        <dbReference type="ARBA" id="ARBA00022989"/>
    </source>
</evidence>
<reference evidence="7" key="1">
    <citation type="submission" date="2014-12" db="EMBL/GenBank/DDBJ databases">
        <title>Genome Sequence of Valsa Canker Pathogens Uncovers a Specific Adaption of Colonization on Woody Bark.</title>
        <authorList>
            <person name="Yin Z."/>
            <person name="Liu H."/>
            <person name="Gao X."/>
            <person name="Li Z."/>
            <person name="Song N."/>
            <person name="Ke X."/>
            <person name="Dai Q."/>
            <person name="Wu Y."/>
            <person name="Sun Y."/>
            <person name="Xu J.-R."/>
            <person name="Kang Z.K."/>
            <person name="Wang L."/>
            <person name="Huang L."/>
        </authorList>
    </citation>
    <scope>NUCLEOTIDE SEQUENCE [LARGE SCALE GENOMIC DNA]</scope>
    <source>
        <strain evidence="7">03-8</strain>
    </source>
</reference>
<keyword evidence="8" id="KW-1185">Reference proteome</keyword>
<keyword evidence="2 6" id="KW-0812">Transmembrane</keyword>
<name>A0A194VUZ4_CYTMA</name>
<feature type="compositionally biased region" description="Low complexity" evidence="5">
    <location>
        <begin position="64"/>
        <end position="73"/>
    </location>
</feature>